<reference evidence="1" key="1">
    <citation type="journal article" date="2014" name="Front. Microbiol.">
        <title>High frequency of phylogenetically diverse reductive dehalogenase-homologous genes in deep subseafloor sedimentary metagenomes.</title>
        <authorList>
            <person name="Kawai M."/>
            <person name="Futagami T."/>
            <person name="Toyoda A."/>
            <person name="Takaki Y."/>
            <person name="Nishi S."/>
            <person name="Hori S."/>
            <person name="Arai W."/>
            <person name="Tsubouchi T."/>
            <person name="Morono Y."/>
            <person name="Uchiyama I."/>
            <person name="Ito T."/>
            <person name="Fujiyama A."/>
            <person name="Inagaki F."/>
            <person name="Takami H."/>
        </authorList>
    </citation>
    <scope>NUCLEOTIDE SEQUENCE</scope>
    <source>
        <strain evidence="1">Expedition CK06-06</strain>
    </source>
</reference>
<feature type="non-terminal residue" evidence="1">
    <location>
        <position position="1"/>
    </location>
</feature>
<organism evidence="1">
    <name type="scientific">marine sediment metagenome</name>
    <dbReference type="NCBI Taxonomy" id="412755"/>
    <lineage>
        <taxon>unclassified sequences</taxon>
        <taxon>metagenomes</taxon>
        <taxon>ecological metagenomes</taxon>
    </lineage>
</organism>
<sequence length="41" mass="4896">EEVRLAIKSLREKGIVRFGRYYDLYNSKSPIALKPRVHFNM</sequence>
<evidence type="ECO:0000313" key="1">
    <source>
        <dbReference type="EMBL" id="GAI08367.1"/>
    </source>
</evidence>
<comment type="caution">
    <text evidence="1">The sequence shown here is derived from an EMBL/GenBank/DDBJ whole genome shotgun (WGS) entry which is preliminary data.</text>
</comment>
<dbReference type="EMBL" id="BARV01010128">
    <property type="protein sequence ID" value="GAI08367.1"/>
    <property type="molecule type" value="Genomic_DNA"/>
</dbReference>
<proteinExistence type="predicted"/>
<name>X1KMQ7_9ZZZZ</name>
<accession>X1KMQ7</accession>
<gene>
    <name evidence="1" type="ORF">S06H3_19722</name>
</gene>
<protein>
    <submittedName>
        <fullName evidence="1">Uncharacterized protein</fullName>
    </submittedName>
</protein>
<dbReference type="AlphaFoldDB" id="X1KMQ7"/>